<name>A0ABP8SUA5_9ACTN</name>
<protein>
    <submittedName>
        <fullName evidence="2">Uncharacterized protein</fullName>
    </submittedName>
</protein>
<proteinExistence type="predicted"/>
<sequence>MSVPLAVSKLVKKIRPASAKTAAVSIRTGRTRGPRRGPEPIAPVPGESAELLNVPLLSFGATEALR</sequence>
<accession>A0ABP8SUA5</accession>
<keyword evidence="3" id="KW-1185">Reference proteome</keyword>
<dbReference type="EMBL" id="BAABFF010000001">
    <property type="protein sequence ID" value="GAA4573888.1"/>
    <property type="molecule type" value="Genomic_DNA"/>
</dbReference>
<evidence type="ECO:0000313" key="3">
    <source>
        <dbReference type="Proteomes" id="UP001500691"/>
    </source>
</evidence>
<evidence type="ECO:0000313" key="2">
    <source>
        <dbReference type="EMBL" id="GAA4573888.1"/>
    </source>
</evidence>
<feature type="region of interest" description="Disordered" evidence="1">
    <location>
        <begin position="22"/>
        <end position="46"/>
    </location>
</feature>
<gene>
    <name evidence="2" type="ORF">GCM10023100_38570</name>
</gene>
<dbReference type="Proteomes" id="UP001500691">
    <property type="component" value="Unassembled WGS sequence"/>
</dbReference>
<comment type="caution">
    <text evidence="2">The sequence shown here is derived from an EMBL/GenBank/DDBJ whole genome shotgun (WGS) entry which is preliminary data.</text>
</comment>
<organism evidence="2 3">
    <name type="scientific">Actinocorallia cavernae</name>
    <dbReference type="NCBI Taxonomy" id="328075"/>
    <lineage>
        <taxon>Bacteria</taxon>
        <taxon>Bacillati</taxon>
        <taxon>Actinomycetota</taxon>
        <taxon>Actinomycetes</taxon>
        <taxon>Streptosporangiales</taxon>
        <taxon>Thermomonosporaceae</taxon>
        <taxon>Actinocorallia</taxon>
    </lineage>
</organism>
<reference evidence="3" key="1">
    <citation type="journal article" date="2019" name="Int. J. Syst. Evol. Microbiol.">
        <title>The Global Catalogue of Microorganisms (GCM) 10K type strain sequencing project: providing services to taxonomists for standard genome sequencing and annotation.</title>
        <authorList>
            <consortium name="The Broad Institute Genomics Platform"/>
            <consortium name="The Broad Institute Genome Sequencing Center for Infectious Disease"/>
            <person name="Wu L."/>
            <person name="Ma J."/>
        </authorList>
    </citation>
    <scope>NUCLEOTIDE SEQUENCE [LARGE SCALE GENOMIC DNA]</scope>
    <source>
        <strain evidence="3">JCM 13278</strain>
    </source>
</reference>
<evidence type="ECO:0000256" key="1">
    <source>
        <dbReference type="SAM" id="MobiDB-lite"/>
    </source>
</evidence>